<accession>A0A9W8DI01</accession>
<evidence type="ECO:0000259" key="8">
    <source>
        <dbReference type="Pfam" id="PF08600"/>
    </source>
</evidence>
<feature type="compositionally biased region" description="Basic and acidic residues" evidence="6">
    <location>
        <begin position="232"/>
        <end position="244"/>
    </location>
</feature>
<evidence type="ECO:0000256" key="6">
    <source>
        <dbReference type="SAM" id="MobiDB-lite"/>
    </source>
</evidence>
<keyword evidence="5" id="KW-0539">Nucleus</keyword>
<evidence type="ECO:0000313" key="9">
    <source>
        <dbReference type="EMBL" id="KAJ1906998.1"/>
    </source>
</evidence>
<dbReference type="PANTHER" id="PTHR15835:SF6">
    <property type="entry name" value="ZINC FINGER C3HC-TYPE PROTEIN 1"/>
    <property type="match status" value="1"/>
</dbReference>
<evidence type="ECO:0000256" key="2">
    <source>
        <dbReference type="ARBA" id="ARBA00022723"/>
    </source>
</evidence>
<organism evidence="9 10">
    <name type="scientific">Tieghemiomyces parasiticus</name>
    <dbReference type="NCBI Taxonomy" id="78921"/>
    <lineage>
        <taxon>Eukaryota</taxon>
        <taxon>Fungi</taxon>
        <taxon>Fungi incertae sedis</taxon>
        <taxon>Zoopagomycota</taxon>
        <taxon>Kickxellomycotina</taxon>
        <taxon>Dimargaritomycetes</taxon>
        <taxon>Dimargaritales</taxon>
        <taxon>Dimargaritaceae</taxon>
        <taxon>Tieghemiomyces</taxon>
    </lineage>
</organism>
<dbReference type="GO" id="GO:0005634">
    <property type="term" value="C:nucleus"/>
    <property type="evidence" value="ECO:0007669"/>
    <property type="project" value="UniProtKB-SubCell"/>
</dbReference>
<feature type="compositionally biased region" description="Basic and acidic residues" evidence="6">
    <location>
        <begin position="353"/>
        <end position="374"/>
    </location>
</feature>
<dbReference type="GO" id="GO:0008270">
    <property type="term" value="F:zinc ion binding"/>
    <property type="evidence" value="ECO:0007669"/>
    <property type="project" value="UniProtKB-KW"/>
</dbReference>
<keyword evidence="2" id="KW-0479">Metal-binding</keyword>
<evidence type="ECO:0000256" key="5">
    <source>
        <dbReference type="ARBA" id="ARBA00023242"/>
    </source>
</evidence>
<keyword evidence="4" id="KW-0862">Zinc</keyword>
<comment type="caution">
    <text evidence="9">The sequence shown here is derived from an EMBL/GenBank/DDBJ whole genome shotgun (WGS) entry which is preliminary data.</text>
</comment>
<feature type="compositionally biased region" description="Polar residues" evidence="6">
    <location>
        <begin position="37"/>
        <end position="46"/>
    </location>
</feature>
<dbReference type="InterPro" id="IPR012935">
    <property type="entry name" value="NuBaID_N"/>
</dbReference>
<feature type="region of interest" description="Disordered" evidence="6">
    <location>
        <begin position="1"/>
        <end position="55"/>
    </location>
</feature>
<dbReference type="Proteomes" id="UP001150569">
    <property type="component" value="Unassembled WGS sequence"/>
</dbReference>
<name>A0A9W8DI01_9FUNG</name>
<feature type="compositionally biased region" description="Basic and acidic residues" evidence="6">
    <location>
        <begin position="327"/>
        <end position="337"/>
    </location>
</feature>
<comment type="subcellular location">
    <subcellularLocation>
        <location evidence="1">Nucleus</location>
    </subcellularLocation>
</comment>
<evidence type="ECO:0000256" key="3">
    <source>
        <dbReference type="ARBA" id="ARBA00022771"/>
    </source>
</evidence>
<evidence type="ECO:0008006" key="11">
    <source>
        <dbReference type="Google" id="ProtNLM"/>
    </source>
</evidence>
<dbReference type="InterPro" id="IPR013909">
    <property type="entry name" value="NuBaID_C"/>
</dbReference>
<evidence type="ECO:0000256" key="4">
    <source>
        <dbReference type="ARBA" id="ARBA00022833"/>
    </source>
</evidence>
<dbReference type="AlphaFoldDB" id="A0A9W8DI01"/>
<feature type="region of interest" description="Disordered" evidence="6">
    <location>
        <begin position="299"/>
        <end position="377"/>
    </location>
</feature>
<keyword evidence="3" id="KW-0863">Zinc-finger</keyword>
<feature type="domain" description="NuBaID C-terminal" evidence="8">
    <location>
        <begin position="260"/>
        <end position="434"/>
    </location>
</feature>
<proteinExistence type="predicted"/>
<evidence type="ECO:0000256" key="1">
    <source>
        <dbReference type="ARBA" id="ARBA00004123"/>
    </source>
</evidence>
<dbReference type="EMBL" id="JANBPT010001520">
    <property type="protein sequence ID" value="KAJ1906998.1"/>
    <property type="molecule type" value="Genomic_DNA"/>
</dbReference>
<dbReference type="Pfam" id="PF08600">
    <property type="entry name" value="NuBaID_C"/>
    <property type="match status" value="1"/>
</dbReference>
<evidence type="ECO:0000313" key="10">
    <source>
        <dbReference type="Proteomes" id="UP001150569"/>
    </source>
</evidence>
<reference evidence="9" key="1">
    <citation type="submission" date="2022-07" db="EMBL/GenBank/DDBJ databases">
        <title>Phylogenomic reconstructions and comparative analyses of Kickxellomycotina fungi.</title>
        <authorList>
            <person name="Reynolds N.K."/>
            <person name="Stajich J.E."/>
            <person name="Barry K."/>
            <person name="Grigoriev I.V."/>
            <person name="Crous P."/>
            <person name="Smith M.E."/>
        </authorList>
    </citation>
    <scope>NUCLEOTIDE SEQUENCE</scope>
    <source>
        <strain evidence="9">RSA 861</strain>
    </source>
</reference>
<dbReference type="OrthoDB" id="614844at2759"/>
<protein>
    <recommendedName>
        <fullName evidence="11">C3HC-type domain-containing protein</fullName>
    </recommendedName>
</protein>
<keyword evidence="10" id="KW-1185">Reference proteome</keyword>
<gene>
    <name evidence="9" type="ORF">IWQ60_011952</name>
</gene>
<feature type="compositionally biased region" description="Acidic residues" evidence="6">
    <location>
        <begin position="338"/>
        <end position="352"/>
    </location>
</feature>
<sequence length="465" mass="51154">MPDLPSSPATPLTKRRLDEAAASLTPKLKRRCGSDIFSPSSLTSDRPASPRVDRHKDFNPWDRAALLDRIATFKIHTWRVEPTALSPVACALHGWANPGQTDTVQCGFCRAIIHIDAAGIPLTPGSAPRDRIVAEYVKQLTEAHHATCPWRQQPCEPSLYTVRYQPAEDMLEDLRDAAKVVHSQVLTTTVGVAPTHPALAAPLSPQLCRKLAALAAGKPMGDSTPSPSAEPRIPEDSRGSKAELESQPLGHLSYGVTNALLHLFGWELDRAVDRDIARCPMCFRQVALWMFRRYDSEVTSSGPITPAQRPMAAPKATPHPPIVKPESPAKFELKSDEDKGDGDDEEGDDDDDVPIKQESDVEHEAGEGKDDSVSKIDAGTLPPFDVIREHRSFCYWVNPDPREAEGKSTAKLNEETAELSDSEQPWQRTIRLLCNTTSESQTPTRPAVDTQDPDEVLLYVRKLLG</sequence>
<feature type="region of interest" description="Disordered" evidence="6">
    <location>
        <begin position="217"/>
        <end position="246"/>
    </location>
</feature>
<dbReference type="PANTHER" id="PTHR15835">
    <property type="entry name" value="NUCLEAR-INTERACTING PARTNER OF ALK"/>
    <property type="match status" value="1"/>
</dbReference>
<dbReference type="Pfam" id="PF07967">
    <property type="entry name" value="zf-C3HC"/>
    <property type="match status" value="1"/>
</dbReference>
<feature type="domain" description="C3HC-type" evidence="7">
    <location>
        <begin position="60"/>
        <end position="181"/>
    </location>
</feature>
<evidence type="ECO:0000259" key="7">
    <source>
        <dbReference type="Pfam" id="PF07967"/>
    </source>
</evidence>